<evidence type="ECO:0000256" key="2">
    <source>
        <dbReference type="ARBA" id="ARBA00022692"/>
    </source>
</evidence>
<dbReference type="STRING" id="1141098.A0A1Y2DU13"/>
<dbReference type="Pfam" id="PF20684">
    <property type="entry name" value="Fung_rhodopsin"/>
    <property type="match status" value="1"/>
</dbReference>
<dbReference type="GO" id="GO:0016020">
    <property type="term" value="C:membrane"/>
    <property type="evidence" value="ECO:0007669"/>
    <property type="project" value="UniProtKB-SubCell"/>
</dbReference>
<gene>
    <name evidence="8" type="ORF">BCR38DRAFT_305977</name>
</gene>
<feature type="domain" description="Rhodopsin" evidence="7">
    <location>
        <begin position="37"/>
        <end position="275"/>
    </location>
</feature>
<dbReference type="GeneID" id="63770826"/>
<keyword evidence="9" id="KW-1185">Reference proteome</keyword>
<dbReference type="OrthoDB" id="5331848at2759"/>
<keyword evidence="4 6" id="KW-0472">Membrane</keyword>
<evidence type="ECO:0000256" key="6">
    <source>
        <dbReference type="SAM" id="Phobius"/>
    </source>
</evidence>
<keyword evidence="3 6" id="KW-1133">Transmembrane helix</keyword>
<accession>A0A1Y2DU13</accession>
<dbReference type="PANTHER" id="PTHR33048">
    <property type="entry name" value="PTH11-LIKE INTEGRAL MEMBRANE PROTEIN (AFU_ORTHOLOGUE AFUA_5G11245)"/>
    <property type="match status" value="1"/>
</dbReference>
<feature type="transmembrane region" description="Helical" evidence="6">
    <location>
        <begin position="179"/>
        <end position="204"/>
    </location>
</feature>
<dbReference type="InterPro" id="IPR052337">
    <property type="entry name" value="SAT4-like"/>
</dbReference>
<comment type="caution">
    <text evidence="8">The sequence shown here is derived from an EMBL/GenBank/DDBJ whole genome shotgun (WGS) entry which is preliminary data.</text>
</comment>
<feature type="non-terminal residue" evidence="8">
    <location>
        <position position="296"/>
    </location>
</feature>
<dbReference type="RefSeq" id="XP_040713961.1">
    <property type="nucleotide sequence ID" value="XM_040854614.1"/>
</dbReference>
<evidence type="ECO:0000256" key="3">
    <source>
        <dbReference type="ARBA" id="ARBA00022989"/>
    </source>
</evidence>
<name>A0A1Y2DU13_9PEZI</name>
<protein>
    <recommendedName>
        <fullName evidence="7">Rhodopsin domain-containing protein</fullName>
    </recommendedName>
</protein>
<feature type="transmembrane region" description="Helical" evidence="6">
    <location>
        <begin position="248"/>
        <end position="270"/>
    </location>
</feature>
<feature type="transmembrane region" description="Helical" evidence="6">
    <location>
        <begin position="130"/>
        <end position="152"/>
    </location>
</feature>
<dbReference type="InterPro" id="IPR049326">
    <property type="entry name" value="Rhodopsin_dom_fungi"/>
</dbReference>
<comment type="similarity">
    <text evidence="5">Belongs to the SAT4 family.</text>
</comment>
<evidence type="ECO:0000313" key="8">
    <source>
        <dbReference type="EMBL" id="ORY62125.1"/>
    </source>
</evidence>
<comment type="subcellular location">
    <subcellularLocation>
        <location evidence="1">Membrane</location>
        <topology evidence="1">Multi-pass membrane protein</topology>
    </subcellularLocation>
</comment>
<sequence length="296" mass="32725">MAIVVPPNPLPRDVNVGPILLGLTLTLLGFVFITTFLRIYARLSLRTAGWDDYTMMAAVAVVIVRVSIQIIQVVEYGNGRHRWFISAEDYVNNNRLGWFAQITLFVGNCLVKISIIFLMLRIKESRSLKIVLGIMMIGLIITNLGVVVILLAECRPISTFWEGPAVTGGKCWNTKIRIYYIYFTIAYSLATDFFCSSLPIIVVWKVQLPLKKKVSLWALMSLGLLATGFGVGRAASLGLGTSDLSYDFAIAAIWSNAELFLAIIGANLAISRSIYRFLRHGKNISHSTNVTGNPSS</sequence>
<dbReference type="AlphaFoldDB" id="A0A1Y2DU13"/>
<dbReference type="InParanoid" id="A0A1Y2DU13"/>
<dbReference type="EMBL" id="MCFJ01000009">
    <property type="protein sequence ID" value="ORY62125.1"/>
    <property type="molecule type" value="Genomic_DNA"/>
</dbReference>
<feature type="transmembrane region" description="Helical" evidence="6">
    <location>
        <begin position="20"/>
        <end position="41"/>
    </location>
</feature>
<feature type="transmembrane region" description="Helical" evidence="6">
    <location>
        <begin position="216"/>
        <end position="236"/>
    </location>
</feature>
<evidence type="ECO:0000313" key="9">
    <source>
        <dbReference type="Proteomes" id="UP000193689"/>
    </source>
</evidence>
<keyword evidence="2 6" id="KW-0812">Transmembrane</keyword>
<organism evidence="8 9">
    <name type="scientific">Pseudomassariella vexata</name>
    <dbReference type="NCBI Taxonomy" id="1141098"/>
    <lineage>
        <taxon>Eukaryota</taxon>
        <taxon>Fungi</taxon>
        <taxon>Dikarya</taxon>
        <taxon>Ascomycota</taxon>
        <taxon>Pezizomycotina</taxon>
        <taxon>Sordariomycetes</taxon>
        <taxon>Xylariomycetidae</taxon>
        <taxon>Amphisphaeriales</taxon>
        <taxon>Pseudomassariaceae</taxon>
        <taxon>Pseudomassariella</taxon>
    </lineage>
</organism>
<reference evidence="8 9" key="1">
    <citation type="submission" date="2016-07" db="EMBL/GenBank/DDBJ databases">
        <title>Pervasive Adenine N6-methylation of Active Genes in Fungi.</title>
        <authorList>
            <consortium name="DOE Joint Genome Institute"/>
            <person name="Mondo S.J."/>
            <person name="Dannebaum R.O."/>
            <person name="Kuo R.C."/>
            <person name="Labutti K."/>
            <person name="Haridas S."/>
            <person name="Kuo A."/>
            <person name="Salamov A."/>
            <person name="Ahrendt S.R."/>
            <person name="Lipzen A."/>
            <person name="Sullivan W."/>
            <person name="Andreopoulos W.B."/>
            <person name="Clum A."/>
            <person name="Lindquist E."/>
            <person name="Daum C."/>
            <person name="Ramamoorthy G.K."/>
            <person name="Gryganskyi A."/>
            <person name="Culley D."/>
            <person name="Magnuson J.K."/>
            <person name="James T.Y."/>
            <person name="O'Malley M.A."/>
            <person name="Stajich J.E."/>
            <person name="Spatafora J.W."/>
            <person name="Visel A."/>
            <person name="Grigoriev I.V."/>
        </authorList>
    </citation>
    <scope>NUCLEOTIDE SEQUENCE [LARGE SCALE GENOMIC DNA]</scope>
    <source>
        <strain evidence="8 9">CBS 129021</strain>
    </source>
</reference>
<evidence type="ECO:0000259" key="7">
    <source>
        <dbReference type="Pfam" id="PF20684"/>
    </source>
</evidence>
<evidence type="ECO:0000256" key="1">
    <source>
        <dbReference type="ARBA" id="ARBA00004141"/>
    </source>
</evidence>
<feature type="transmembrane region" description="Helical" evidence="6">
    <location>
        <begin position="98"/>
        <end position="118"/>
    </location>
</feature>
<evidence type="ECO:0000256" key="5">
    <source>
        <dbReference type="ARBA" id="ARBA00038359"/>
    </source>
</evidence>
<proteinExistence type="inferred from homology"/>
<evidence type="ECO:0000256" key="4">
    <source>
        <dbReference type="ARBA" id="ARBA00023136"/>
    </source>
</evidence>
<dbReference type="Proteomes" id="UP000193689">
    <property type="component" value="Unassembled WGS sequence"/>
</dbReference>
<feature type="transmembrane region" description="Helical" evidence="6">
    <location>
        <begin position="53"/>
        <end position="74"/>
    </location>
</feature>
<dbReference type="PANTHER" id="PTHR33048:SF96">
    <property type="entry name" value="INTEGRAL MEMBRANE PROTEIN"/>
    <property type="match status" value="1"/>
</dbReference>